<dbReference type="PANTHER" id="PTHR13822:SF7">
    <property type="entry name" value="ATP SYNTHASE SUBUNIT DELTA, MITOCHONDRIAL"/>
    <property type="match status" value="1"/>
</dbReference>
<dbReference type="Gene3D" id="2.60.15.10">
    <property type="entry name" value="F0F1 ATP synthase delta/epsilon subunit, N-terminal"/>
    <property type="match status" value="1"/>
</dbReference>
<evidence type="ECO:0000256" key="5">
    <source>
        <dbReference type="ARBA" id="ARBA00022792"/>
    </source>
</evidence>
<comment type="similarity">
    <text evidence="2">Belongs to the ATPase epsilon chain family.</text>
</comment>
<dbReference type="InterPro" id="IPR001469">
    <property type="entry name" value="ATP_synth_F1_dsu/esu"/>
</dbReference>
<name>A0A328EBB5_9ASTE</name>
<protein>
    <recommendedName>
        <fullName evidence="10">ATP synthase F1 complex delta/epsilon subunit N-terminal domain-containing protein</fullName>
    </recommendedName>
</protein>
<accession>A0A328EBB5</accession>
<keyword evidence="6" id="KW-0809">Transit peptide</keyword>
<dbReference type="GO" id="GO:0045259">
    <property type="term" value="C:proton-transporting ATP synthase complex"/>
    <property type="evidence" value="ECO:0007669"/>
    <property type="project" value="InterPro"/>
</dbReference>
<dbReference type="GO" id="GO:0046933">
    <property type="term" value="F:proton-transporting ATP synthase activity, rotational mechanism"/>
    <property type="evidence" value="ECO:0007669"/>
    <property type="project" value="InterPro"/>
</dbReference>
<sequence length="207" mass="21868">MGAAMFRHAASCLRNRSATSAGVSRGFSTDPASTPPADEAFASAWRRAAPGVDPPRTPLSFTQHRPAASSSIPAKLRINFVLPYDSEFSDNEVEMVIVPTTTGEMGILPGHVATIAELKPGVISVHQGSAVKKYFVASGFAFVHSNHVADIMTLEAVPVDRIDPTAVQKGLAEFSQKLGSATTELQKAEAQVGFDVLTALNFAVMGQ</sequence>
<keyword evidence="4" id="KW-0375">Hydrogen ion transport</keyword>
<dbReference type="InterPro" id="IPR020546">
    <property type="entry name" value="ATP_synth_F1_dsu/esu_N"/>
</dbReference>
<gene>
    <name evidence="11" type="ORF">DM860_004459</name>
</gene>
<keyword evidence="3" id="KW-0813">Transport</keyword>
<evidence type="ECO:0000256" key="7">
    <source>
        <dbReference type="ARBA" id="ARBA00023065"/>
    </source>
</evidence>
<dbReference type="GO" id="GO:0005743">
    <property type="term" value="C:mitochondrial inner membrane"/>
    <property type="evidence" value="ECO:0007669"/>
    <property type="project" value="UniProtKB-SubCell"/>
</dbReference>
<dbReference type="PANTHER" id="PTHR13822">
    <property type="entry name" value="ATP SYNTHASE DELTA/EPSILON CHAIN"/>
    <property type="match status" value="1"/>
</dbReference>
<comment type="subcellular location">
    <subcellularLocation>
        <location evidence="1">Mitochondrion inner membrane</location>
    </subcellularLocation>
</comment>
<evidence type="ECO:0000256" key="4">
    <source>
        <dbReference type="ARBA" id="ARBA00022781"/>
    </source>
</evidence>
<evidence type="ECO:0000256" key="9">
    <source>
        <dbReference type="ARBA" id="ARBA00023136"/>
    </source>
</evidence>
<dbReference type="InterPro" id="IPR036771">
    <property type="entry name" value="ATPsynth_dsu/esu_N"/>
</dbReference>
<organism evidence="11 12">
    <name type="scientific">Cuscuta australis</name>
    <dbReference type="NCBI Taxonomy" id="267555"/>
    <lineage>
        <taxon>Eukaryota</taxon>
        <taxon>Viridiplantae</taxon>
        <taxon>Streptophyta</taxon>
        <taxon>Embryophyta</taxon>
        <taxon>Tracheophyta</taxon>
        <taxon>Spermatophyta</taxon>
        <taxon>Magnoliopsida</taxon>
        <taxon>eudicotyledons</taxon>
        <taxon>Gunneridae</taxon>
        <taxon>Pentapetalae</taxon>
        <taxon>asterids</taxon>
        <taxon>lamiids</taxon>
        <taxon>Solanales</taxon>
        <taxon>Convolvulaceae</taxon>
        <taxon>Cuscuteae</taxon>
        <taxon>Cuscuta</taxon>
        <taxon>Cuscuta subgen. Grammica</taxon>
        <taxon>Cuscuta sect. Cleistogrammica</taxon>
    </lineage>
</organism>
<dbReference type="NCBIfam" id="TIGR01216">
    <property type="entry name" value="ATP_synt_epsi"/>
    <property type="match status" value="1"/>
</dbReference>
<keyword evidence="7" id="KW-0406">Ion transport</keyword>
<keyword evidence="9" id="KW-0472">Membrane</keyword>
<keyword evidence="5" id="KW-0999">Mitochondrion inner membrane</keyword>
<evidence type="ECO:0000256" key="3">
    <source>
        <dbReference type="ARBA" id="ARBA00022448"/>
    </source>
</evidence>
<dbReference type="AlphaFoldDB" id="A0A328EBB5"/>
<proteinExistence type="inferred from homology"/>
<evidence type="ECO:0000256" key="6">
    <source>
        <dbReference type="ARBA" id="ARBA00022946"/>
    </source>
</evidence>
<reference evidence="11 12" key="1">
    <citation type="submission" date="2018-06" db="EMBL/GenBank/DDBJ databases">
        <title>The Genome of Cuscuta australis (Dodder) Provides Insight into the Evolution of Plant Parasitism.</title>
        <authorList>
            <person name="Liu H."/>
        </authorList>
    </citation>
    <scope>NUCLEOTIDE SEQUENCE [LARGE SCALE GENOMIC DNA]</scope>
    <source>
        <strain evidence="12">cv. Yunnan</strain>
        <tissue evidence="11">Vines</tissue>
    </source>
</reference>
<keyword evidence="8" id="KW-0496">Mitochondrion</keyword>
<dbReference type="Pfam" id="PF02823">
    <property type="entry name" value="ATP-synt_DE_N"/>
    <property type="match status" value="1"/>
</dbReference>
<evidence type="ECO:0000256" key="8">
    <source>
        <dbReference type="ARBA" id="ARBA00023128"/>
    </source>
</evidence>
<evidence type="ECO:0000313" key="12">
    <source>
        <dbReference type="Proteomes" id="UP000249390"/>
    </source>
</evidence>
<dbReference type="Proteomes" id="UP000249390">
    <property type="component" value="Unassembled WGS sequence"/>
</dbReference>
<dbReference type="EMBL" id="NQVE01000015">
    <property type="protein sequence ID" value="RAL53988.1"/>
    <property type="molecule type" value="Genomic_DNA"/>
</dbReference>
<comment type="caution">
    <text evidence="11">The sequence shown here is derived from an EMBL/GenBank/DDBJ whole genome shotgun (WGS) entry which is preliminary data.</text>
</comment>
<evidence type="ECO:0000256" key="2">
    <source>
        <dbReference type="ARBA" id="ARBA00005712"/>
    </source>
</evidence>
<evidence type="ECO:0000259" key="10">
    <source>
        <dbReference type="Pfam" id="PF02823"/>
    </source>
</evidence>
<feature type="domain" description="ATP synthase F1 complex delta/epsilon subunit N-terminal" evidence="10">
    <location>
        <begin position="77"/>
        <end position="148"/>
    </location>
</feature>
<evidence type="ECO:0000256" key="1">
    <source>
        <dbReference type="ARBA" id="ARBA00004273"/>
    </source>
</evidence>
<evidence type="ECO:0000313" key="11">
    <source>
        <dbReference type="EMBL" id="RAL53988.1"/>
    </source>
</evidence>
<dbReference type="CDD" id="cd12152">
    <property type="entry name" value="F1-ATPase_delta"/>
    <property type="match status" value="1"/>
</dbReference>
<keyword evidence="12" id="KW-1185">Reference proteome</keyword>
<dbReference type="SUPFAM" id="SSF51344">
    <property type="entry name" value="Epsilon subunit of F1F0-ATP synthase N-terminal domain"/>
    <property type="match status" value="1"/>
</dbReference>
<dbReference type="HAMAP" id="MF_00530">
    <property type="entry name" value="ATP_synth_epsil_bac"/>
    <property type="match status" value="1"/>
</dbReference>